<gene>
    <name evidence="4" type="ORF">Taro_027767</name>
</gene>
<evidence type="ECO:0000313" key="4">
    <source>
        <dbReference type="EMBL" id="MQL95105.1"/>
    </source>
</evidence>
<name>A0A843VGM6_COLES</name>
<dbReference type="InterPro" id="IPR011009">
    <property type="entry name" value="Kinase-like_dom_sf"/>
</dbReference>
<evidence type="ECO:0000313" key="5">
    <source>
        <dbReference type="Proteomes" id="UP000652761"/>
    </source>
</evidence>
<dbReference type="Pfam" id="PF00069">
    <property type="entry name" value="Pkinase"/>
    <property type="match status" value="1"/>
</dbReference>
<organism evidence="4 5">
    <name type="scientific">Colocasia esculenta</name>
    <name type="common">Wild taro</name>
    <name type="synonym">Arum esculentum</name>
    <dbReference type="NCBI Taxonomy" id="4460"/>
    <lineage>
        <taxon>Eukaryota</taxon>
        <taxon>Viridiplantae</taxon>
        <taxon>Streptophyta</taxon>
        <taxon>Embryophyta</taxon>
        <taxon>Tracheophyta</taxon>
        <taxon>Spermatophyta</taxon>
        <taxon>Magnoliopsida</taxon>
        <taxon>Liliopsida</taxon>
        <taxon>Araceae</taxon>
        <taxon>Aroideae</taxon>
        <taxon>Colocasieae</taxon>
        <taxon>Colocasia</taxon>
    </lineage>
</organism>
<dbReference type="InterPro" id="IPR051343">
    <property type="entry name" value="G-type_lectin_kinases/EP1-like"/>
</dbReference>
<dbReference type="Proteomes" id="UP000652761">
    <property type="component" value="Unassembled WGS sequence"/>
</dbReference>
<dbReference type="PANTHER" id="PTHR47976:SF116">
    <property type="entry name" value="RECEPTOR-LIKE SERINE_THREONINE-PROTEIN KINASE"/>
    <property type="match status" value="1"/>
</dbReference>
<accession>A0A843VGM6</accession>
<dbReference type="AlphaFoldDB" id="A0A843VGM6"/>
<dbReference type="OrthoDB" id="5857966at2759"/>
<keyword evidence="5" id="KW-1185">Reference proteome</keyword>
<dbReference type="Gene3D" id="1.10.510.10">
    <property type="entry name" value="Transferase(Phosphotransferase) domain 1"/>
    <property type="match status" value="1"/>
</dbReference>
<evidence type="ECO:0000259" key="3">
    <source>
        <dbReference type="PROSITE" id="PS50011"/>
    </source>
</evidence>
<reference evidence="4" key="1">
    <citation type="submission" date="2017-07" db="EMBL/GenBank/DDBJ databases">
        <title>Taro Niue Genome Assembly and Annotation.</title>
        <authorList>
            <person name="Atibalentja N."/>
            <person name="Keating K."/>
            <person name="Fields C.J."/>
        </authorList>
    </citation>
    <scope>NUCLEOTIDE SEQUENCE</scope>
    <source>
        <strain evidence="4">Niue_2</strain>
        <tissue evidence="4">Leaf</tissue>
    </source>
</reference>
<dbReference type="GO" id="GO:0005524">
    <property type="term" value="F:ATP binding"/>
    <property type="evidence" value="ECO:0007669"/>
    <property type="project" value="InterPro"/>
</dbReference>
<dbReference type="InterPro" id="IPR000719">
    <property type="entry name" value="Prot_kinase_dom"/>
</dbReference>
<dbReference type="PROSITE" id="PS50011">
    <property type="entry name" value="PROTEIN_KINASE_DOM"/>
    <property type="match status" value="1"/>
</dbReference>
<keyword evidence="2" id="KW-0430">Lectin</keyword>
<dbReference type="SUPFAM" id="SSF56112">
    <property type="entry name" value="Protein kinase-like (PK-like)"/>
    <property type="match status" value="1"/>
</dbReference>
<dbReference type="GO" id="GO:0004672">
    <property type="term" value="F:protein kinase activity"/>
    <property type="evidence" value="ECO:0007669"/>
    <property type="project" value="InterPro"/>
</dbReference>
<comment type="caution">
    <text evidence="4">The sequence shown here is derived from an EMBL/GenBank/DDBJ whole genome shotgun (WGS) entry which is preliminary data.</text>
</comment>
<dbReference type="PANTHER" id="PTHR47976">
    <property type="entry name" value="G-TYPE LECTIN S-RECEPTOR-LIKE SERINE/THREONINE-PROTEIN KINASE SD2-5"/>
    <property type="match status" value="1"/>
</dbReference>
<protein>
    <recommendedName>
        <fullName evidence="3">Protein kinase domain-containing protein</fullName>
    </recommendedName>
</protein>
<evidence type="ECO:0000256" key="1">
    <source>
        <dbReference type="ARBA" id="ARBA00022729"/>
    </source>
</evidence>
<feature type="domain" description="Protein kinase" evidence="3">
    <location>
        <begin position="1"/>
        <end position="111"/>
    </location>
</feature>
<keyword evidence="1" id="KW-0732">Signal</keyword>
<proteinExistence type="predicted"/>
<dbReference type="EMBL" id="NMUH01001752">
    <property type="protein sequence ID" value="MQL95105.1"/>
    <property type="molecule type" value="Genomic_DNA"/>
</dbReference>
<sequence>MPIVARSGGTKGQLVYNYMLDGCLDHHLFHGNSENIRLDGNFQLKVEDMGIMKLVGRDYNTVLRGTFWYLVPEWIYGLPIRPKVNVYSFGIMVLLPVLAYDLVLGSLERDC</sequence>
<evidence type="ECO:0000256" key="2">
    <source>
        <dbReference type="ARBA" id="ARBA00022734"/>
    </source>
</evidence>